<evidence type="ECO:0000259" key="1">
    <source>
        <dbReference type="Pfam" id="PF24819"/>
    </source>
</evidence>
<dbReference type="PATRIC" id="fig|1166016.3.peg.548"/>
<reference evidence="2" key="2">
    <citation type="submission" date="2012-03" db="EMBL/GenBank/DDBJ databases">
        <authorList>
            <person name="Koskinen P."/>
            <person name="Laine P."/>
            <person name="Niemi O."/>
            <person name="Nykyri J."/>
            <person name="Harjunpaa H."/>
            <person name="Auvinen P."/>
            <person name="Paulin L."/>
            <person name="Pirhonen M."/>
            <person name="Palva T."/>
            <person name="Holm L."/>
        </authorList>
    </citation>
    <scope>NUCLEOTIDE SEQUENCE</scope>
    <source>
        <strain evidence="2">SCC3193</strain>
    </source>
</reference>
<dbReference type="Proteomes" id="UP000008044">
    <property type="component" value="Chromosome"/>
</dbReference>
<dbReference type="EMBL" id="WABS01000151">
    <property type="protein sequence ID" value="MBI0557542.1"/>
    <property type="molecule type" value="Genomic_DNA"/>
</dbReference>
<evidence type="ECO:0000313" key="3">
    <source>
        <dbReference type="EMBL" id="MBI0557542.1"/>
    </source>
</evidence>
<dbReference type="Pfam" id="PF24819">
    <property type="entry name" value="DUF7710"/>
    <property type="match status" value="1"/>
</dbReference>
<sequence length="94" mass="10811">MIKVNMEEIWVFNGAMARFPSGIFFSLDNAKDWIKENRLTGVLTKYPVNKGVYDWAIENNFFCAIEDKHKTPSFIGGFTCASMEHLHFEDGVED</sequence>
<organism evidence="2 4">
    <name type="scientific">Pectobacterium parmentieri</name>
    <dbReference type="NCBI Taxonomy" id="1905730"/>
    <lineage>
        <taxon>Bacteria</taxon>
        <taxon>Pseudomonadati</taxon>
        <taxon>Pseudomonadota</taxon>
        <taxon>Gammaproteobacteria</taxon>
        <taxon>Enterobacterales</taxon>
        <taxon>Pectobacteriaceae</taxon>
        <taxon>Pectobacterium</taxon>
    </lineage>
</organism>
<reference evidence="2 4" key="1">
    <citation type="journal article" date="2012" name="J. Bacteriol.">
        <title>Genome sequence of Pectobacterium sp. strain SCC3193.</title>
        <authorList>
            <person name="Koskinen J.P."/>
            <person name="Laine P."/>
            <person name="Niemi O."/>
            <person name="Nykyri J."/>
            <person name="Harjunpaa H."/>
            <person name="Auvinen P."/>
            <person name="Paulin L."/>
            <person name="Pirhonen M."/>
            <person name="Palva T."/>
            <person name="Holm L."/>
        </authorList>
    </citation>
    <scope>NUCLEOTIDE SEQUENCE [LARGE SCALE GENOMIC DNA]</scope>
    <source>
        <strain evidence="2 4">SCC3193</strain>
    </source>
</reference>
<feature type="domain" description="DUF7710" evidence="1">
    <location>
        <begin position="9"/>
        <end position="93"/>
    </location>
</feature>
<reference evidence="5" key="3">
    <citation type="submission" date="2023-07" db="EMBL/GenBank/DDBJ databases">
        <title>Identification of Pectobacterium versatile causing blackleg of potato from New York State with a whole genome sequencing approach.</title>
        <authorList>
            <person name="Ma X."/>
            <person name="Swingle B."/>
        </authorList>
    </citation>
    <scope>NUCLEOTIDE SEQUENCE [LARGE SCALE GENOMIC DNA]</scope>
    <source>
        <strain evidence="5">NY1588A</strain>
    </source>
</reference>
<dbReference type="RefSeq" id="WP_014698660.1">
    <property type="nucleotide sequence ID" value="NZ_WABO01000170.1"/>
</dbReference>
<dbReference type="Proteomes" id="UP001194579">
    <property type="component" value="Unassembled WGS sequence"/>
</dbReference>
<dbReference type="AlphaFoldDB" id="A0A0H3HXQ4"/>
<name>A0A0H3HXQ4_PECPM</name>
<proteinExistence type="predicted"/>
<reference evidence="3" key="4">
    <citation type="submission" date="2024-05" db="EMBL/GenBank/DDBJ databases">
        <title>Identification of Pectobacterium versatile causing blackleg of potato from New York State with a whole genome sequencing approach.</title>
        <authorList>
            <person name="Ma X."/>
            <person name="Swingle B."/>
        </authorList>
    </citation>
    <scope>NUCLEOTIDE SEQUENCE</scope>
    <source>
        <strain evidence="3">NY1588A</strain>
    </source>
</reference>
<evidence type="ECO:0000313" key="2">
    <source>
        <dbReference type="EMBL" id="AFI88671.1"/>
    </source>
</evidence>
<dbReference type="EMBL" id="CP003415">
    <property type="protein sequence ID" value="AFI88671.1"/>
    <property type="molecule type" value="Genomic_DNA"/>
</dbReference>
<protein>
    <recommendedName>
        <fullName evidence="1">DUF7710 domain-containing protein</fullName>
    </recommendedName>
</protein>
<dbReference type="HOGENOM" id="CLU_168295_0_0_6"/>
<dbReference type="InterPro" id="IPR056127">
    <property type="entry name" value="DUF7710"/>
</dbReference>
<keyword evidence="5" id="KW-1185">Reference proteome</keyword>
<dbReference type="KEGG" id="pec:W5S_0545"/>
<dbReference type="eggNOG" id="ENOG503303B">
    <property type="taxonomic scope" value="Bacteria"/>
</dbReference>
<evidence type="ECO:0000313" key="5">
    <source>
        <dbReference type="Proteomes" id="UP001194579"/>
    </source>
</evidence>
<evidence type="ECO:0000313" key="4">
    <source>
        <dbReference type="Proteomes" id="UP000008044"/>
    </source>
</evidence>
<gene>
    <name evidence="2" type="ordered locus">W5S_0545</name>
    <name evidence="3" type="ORF">F6Q06_24365</name>
</gene>
<accession>A0A0H3HXQ4</accession>